<sequence length="120" mass="13655">MATPEERMKILDMIREGKIKPDEGARLLQALQQGAKKAEKPRDPRWLRVRVLDLRTDRVKINVNLPMSVVNVGLKLGARFVPDAEVDLAAVLQAIREGQVGKVLELINHEENERVEVWVE</sequence>
<dbReference type="InterPro" id="IPR053959">
    <property type="entry name" value="YvlB/LiaX_N"/>
</dbReference>
<reference evidence="2 3" key="1">
    <citation type="submission" date="2017-11" db="EMBL/GenBank/DDBJ databases">
        <title>Evolution of Phototrophy in the Chloroflexi Phylum Driven by Horizontal Gene Transfer.</title>
        <authorList>
            <person name="Ward L.M."/>
            <person name="Hemp J."/>
            <person name="Shih P.M."/>
            <person name="Mcglynn S.E."/>
            <person name="Fischer W."/>
        </authorList>
    </citation>
    <scope>NUCLEOTIDE SEQUENCE [LARGE SCALE GENOMIC DNA]</scope>
    <source>
        <strain evidence="2">JP3_13</strain>
    </source>
</reference>
<organism evidence="2 3">
    <name type="scientific">Candidatus Thermofonsia Clade 1 bacterium</name>
    <dbReference type="NCBI Taxonomy" id="2364210"/>
    <lineage>
        <taxon>Bacteria</taxon>
        <taxon>Bacillati</taxon>
        <taxon>Chloroflexota</taxon>
        <taxon>Candidatus Thermofontia</taxon>
        <taxon>Candidatus Thermofonsia Clade 1</taxon>
    </lineage>
</organism>
<dbReference type="Proteomes" id="UP000229681">
    <property type="component" value="Unassembled WGS sequence"/>
</dbReference>
<comment type="caution">
    <text evidence="2">The sequence shown here is derived from an EMBL/GenBank/DDBJ whole genome shotgun (WGS) entry which is preliminary data.</text>
</comment>
<dbReference type="EMBL" id="PGTM01000007">
    <property type="protein sequence ID" value="PJF37275.1"/>
    <property type="molecule type" value="Genomic_DNA"/>
</dbReference>
<name>A0A2M8PIA2_9CHLR</name>
<accession>A0A2M8PIA2</accession>
<protein>
    <recommendedName>
        <fullName evidence="1">YvlB/LiaX N-terminal domain-containing protein</fullName>
    </recommendedName>
</protein>
<evidence type="ECO:0000313" key="2">
    <source>
        <dbReference type="EMBL" id="PJF37275.1"/>
    </source>
</evidence>
<proteinExistence type="predicted"/>
<gene>
    <name evidence="2" type="ORF">CUN49_01070</name>
</gene>
<dbReference type="Pfam" id="PF22746">
    <property type="entry name" value="SHOCT-like_DUF2089-C"/>
    <property type="match status" value="1"/>
</dbReference>
<feature type="domain" description="YvlB/LiaX N-terminal" evidence="1">
    <location>
        <begin position="5"/>
        <end position="34"/>
    </location>
</feature>
<evidence type="ECO:0000313" key="3">
    <source>
        <dbReference type="Proteomes" id="UP000229681"/>
    </source>
</evidence>
<dbReference type="AlphaFoldDB" id="A0A2M8PIA2"/>
<evidence type="ECO:0000259" key="1">
    <source>
        <dbReference type="Pfam" id="PF22746"/>
    </source>
</evidence>